<dbReference type="EMBL" id="CP154878">
    <property type="protein sequence ID" value="XBG96440.1"/>
    <property type="molecule type" value="Genomic_DNA"/>
</dbReference>
<gene>
    <name evidence="2" type="ORF">ABC765_04970</name>
</gene>
<dbReference type="InterPro" id="IPR010359">
    <property type="entry name" value="IrrE_HExxH"/>
</dbReference>
<accession>A0AAU7C5I2</accession>
<feature type="domain" description="IrrE N-terminal-like" evidence="1">
    <location>
        <begin position="14"/>
        <end position="102"/>
    </location>
</feature>
<dbReference type="AlphaFoldDB" id="A0AAU7C5I2"/>
<proteinExistence type="predicted"/>
<protein>
    <submittedName>
        <fullName evidence="2">ImmA/IrrE family metallo-endopeptidase</fullName>
    </submittedName>
</protein>
<dbReference type="Pfam" id="PF06114">
    <property type="entry name" value="Peptidase_M78"/>
    <property type="match status" value="1"/>
</dbReference>
<dbReference type="KEGG" id="lalo:ABC765_04970"/>
<reference evidence="2" key="1">
    <citation type="submission" date="2024-04" db="EMBL/GenBank/DDBJ databases">
        <title>Limosilactobacillus allomucosae sp. nov., a novel species isolated from wild boar faecal samples as a potential probiotics for domestic pigs.</title>
        <authorList>
            <person name="Chen B."/>
        </authorList>
    </citation>
    <scope>NUCLEOTIDE SEQUENCE</scope>
    <source>
        <strain evidence="2">WILCCON 0051</strain>
    </source>
</reference>
<dbReference type="RefSeq" id="WP_347980864.1">
    <property type="nucleotide sequence ID" value="NZ_CP154878.1"/>
</dbReference>
<name>A0AAU7C5I2_9LACO</name>
<sequence length="139" mass="16315">MTMDEVIDWLLAYCRHHGITVVTCCEWPHDWPSQANPKERLVLYNPNWQPVNERPFTLAHEIGHILDQDPPAYACEYVSVCEKYESSGNRTAICLLLQYSRTHGWHFQTPEALMQTFGIPQSFIVDAEWAFWHRVQLLK</sequence>
<organism evidence="2">
    <name type="scientific">Limosilactobacillus allomucosae</name>
    <dbReference type="NCBI Taxonomy" id="3142938"/>
    <lineage>
        <taxon>Bacteria</taxon>
        <taxon>Bacillati</taxon>
        <taxon>Bacillota</taxon>
        <taxon>Bacilli</taxon>
        <taxon>Lactobacillales</taxon>
        <taxon>Lactobacillaceae</taxon>
        <taxon>Limosilactobacillus</taxon>
    </lineage>
</organism>
<evidence type="ECO:0000259" key="1">
    <source>
        <dbReference type="Pfam" id="PF06114"/>
    </source>
</evidence>
<evidence type="ECO:0000313" key="2">
    <source>
        <dbReference type="EMBL" id="XBG96440.1"/>
    </source>
</evidence>